<dbReference type="InterPro" id="IPR050482">
    <property type="entry name" value="Sensor_HK_TwoCompSys"/>
</dbReference>
<dbReference type="GO" id="GO:0046983">
    <property type="term" value="F:protein dimerization activity"/>
    <property type="evidence" value="ECO:0007669"/>
    <property type="project" value="InterPro"/>
</dbReference>
<dbReference type="Pfam" id="PF07730">
    <property type="entry name" value="HisKA_3"/>
    <property type="match status" value="1"/>
</dbReference>
<dbReference type="OrthoDB" id="227596at2"/>
<evidence type="ECO:0000256" key="4">
    <source>
        <dbReference type="SAM" id="Coils"/>
    </source>
</evidence>
<keyword evidence="4" id="KW-0175">Coiled coil</keyword>
<dbReference type="InterPro" id="IPR029016">
    <property type="entry name" value="GAF-like_dom_sf"/>
</dbReference>
<dbReference type="CDD" id="cd16917">
    <property type="entry name" value="HATPase_UhpB-NarQ-NarX-like"/>
    <property type="match status" value="1"/>
</dbReference>
<evidence type="ECO:0000256" key="1">
    <source>
        <dbReference type="ARBA" id="ARBA00022679"/>
    </source>
</evidence>
<dbReference type="InterPro" id="IPR011712">
    <property type="entry name" value="Sig_transdc_His_kin_sub3_dim/P"/>
</dbReference>
<gene>
    <name evidence="6" type="ORF">ACH46_07290</name>
</gene>
<dbReference type="EMBL" id="CP011853">
    <property type="protein sequence ID" value="ALG84343.1"/>
    <property type="molecule type" value="Genomic_DNA"/>
</dbReference>
<dbReference type="Gene3D" id="3.30.450.40">
    <property type="match status" value="1"/>
</dbReference>
<dbReference type="AlphaFoldDB" id="A0A0N7FUH1"/>
<evidence type="ECO:0000313" key="6">
    <source>
        <dbReference type="EMBL" id="ALG84343.1"/>
    </source>
</evidence>
<evidence type="ECO:0000313" key="7">
    <source>
        <dbReference type="Proteomes" id="UP000063789"/>
    </source>
</evidence>
<proteinExistence type="predicted"/>
<dbReference type="KEGG" id="goq:ACH46_07290"/>
<dbReference type="Proteomes" id="UP000063789">
    <property type="component" value="Chromosome"/>
</dbReference>
<feature type="domain" description="Signal transduction histidine kinase subgroup 3 dimerisation and phosphoacceptor" evidence="5">
    <location>
        <begin position="227"/>
        <end position="288"/>
    </location>
</feature>
<reference evidence="6 7" key="2">
    <citation type="journal article" date="2017" name="Int. J. Syst. Evol. Microbiol.">
        <title>Gordonia phthalatica sp. nov., a di-n-butyl phthalate-degrading bacterium isolated from activated sludge.</title>
        <authorList>
            <person name="Jin D."/>
            <person name="Kong X."/>
            <person name="Jia M."/>
            <person name="Yu X."/>
            <person name="Wang X."/>
            <person name="Zhuang X."/>
            <person name="Deng Y."/>
            <person name="Bai Z."/>
        </authorList>
    </citation>
    <scope>NUCLEOTIDE SEQUENCE [LARGE SCALE GENOMIC DNA]</scope>
    <source>
        <strain evidence="6 7">QH-11</strain>
    </source>
</reference>
<organism evidence="6 7">
    <name type="scientific">Gordonia phthalatica</name>
    <dbReference type="NCBI Taxonomy" id="1136941"/>
    <lineage>
        <taxon>Bacteria</taxon>
        <taxon>Bacillati</taxon>
        <taxon>Actinomycetota</taxon>
        <taxon>Actinomycetes</taxon>
        <taxon>Mycobacteriales</taxon>
        <taxon>Gordoniaceae</taxon>
        <taxon>Gordonia</taxon>
    </lineage>
</organism>
<evidence type="ECO:0000259" key="5">
    <source>
        <dbReference type="Pfam" id="PF07730"/>
    </source>
</evidence>
<dbReference type="GO" id="GO:0000155">
    <property type="term" value="F:phosphorelay sensor kinase activity"/>
    <property type="evidence" value="ECO:0007669"/>
    <property type="project" value="InterPro"/>
</dbReference>
<dbReference type="STRING" id="1136941.ACH46_07290"/>
<dbReference type="SUPFAM" id="SSF55781">
    <property type="entry name" value="GAF domain-like"/>
    <property type="match status" value="1"/>
</dbReference>
<evidence type="ECO:0000256" key="3">
    <source>
        <dbReference type="ARBA" id="ARBA00023012"/>
    </source>
</evidence>
<dbReference type="GO" id="GO:0016020">
    <property type="term" value="C:membrane"/>
    <property type="evidence" value="ECO:0007669"/>
    <property type="project" value="InterPro"/>
</dbReference>
<accession>A0A0N7FUH1</accession>
<keyword evidence="2 6" id="KW-0418">Kinase</keyword>
<dbReference type="PANTHER" id="PTHR24421">
    <property type="entry name" value="NITRATE/NITRITE SENSOR PROTEIN NARX-RELATED"/>
    <property type="match status" value="1"/>
</dbReference>
<keyword evidence="3" id="KW-0902">Two-component regulatory system</keyword>
<reference evidence="7" key="1">
    <citation type="submission" date="2015-06" db="EMBL/GenBank/DDBJ databases">
        <title>Complete genome sequence and metabolic analysis of phthalate degradation pathway in Gordonia sp. QH-11.</title>
        <authorList>
            <person name="Jin D."/>
            <person name="Kong X."/>
            <person name="Bai Z."/>
        </authorList>
    </citation>
    <scope>NUCLEOTIDE SEQUENCE [LARGE SCALE GENOMIC DNA]</scope>
    <source>
        <strain evidence="7">QH-11</strain>
    </source>
</reference>
<protein>
    <submittedName>
        <fullName evidence="6">Histidine kinase</fullName>
    </submittedName>
</protein>
<name>A0A0N7FUH1_9ACTN</name>
<dbReference type="SUPFAM" id="SSF55874">
    <property type="entry name" value="ATPase domain of HSP90 chaperone/DNA topoisomerase II/histidine kinase"/>
    <property type="match status" value="1"/>
</dbReference>
<dbReference type="PATRIC" id="fig|1136941.3.peg.1494"/>
<dbReference type="PANTHER" id="PTHR24421:SF62">
    <property type="entry name" value="SENSORY TRANSDUCTION HISTIDINE KINASE"/>
    <property type="match status" value="1"/>
</dbReference>
<evidence type="ECO:0000256" key="2">
    <source>
        <dbReference type="ARBA" id="ARBA00022777"/>
    </source>
</evidence>
<keyword evidence="7" id="KW-1185">Reference proteome</keyword>
<dbReference type="Gene3D" id="3.30.565.10">
    <property type="entry name" value="Histidine kinase-like ATPase, C-terminal domain"/>
    <property type="match status" value="1"/>
</dbReference>
<dbReference type="NCBIfam" id="NF047786">
    <property type="entry name" value="his_kin_MadS"/>
    <property type="match status" value="1"/>
</dbReference>
<dbReference type="Gene3D" id="1.20.5.1930">
    <property type="match status" value="1"/>
</dbReference>
<sequence length="446" mass="47387">MAASEPDLARLVGLRTVKGGHYAEFRGTTARLSRVMTALEGISKALVQTASGPEALVIAVVETVRDHLGAEWVLFALADGHLGQTGPRHLIASGDGQIMAFEGASVAQPPADLPDPVLNRLNDVLRGEDEMLRGPLVGDHHIHVPVELDGSIVGGLSAWTPDDTVVDPADLMVLRILAGQATVAMVNASLFAEANRRAEELAERNAELLRTQRELSAVQRTALLNGERSRIARELHDSVGQSVLSAGLQMELCRGDVAGPAVEHLDKAVRLTRDAMGQLRNAIYTLSEARAPMTSIAETLDELCALHMPATTTTSVTVRGRPRELPGDVQHGVLRIAGESLFNAAVHSGATEVVVTFGYAEREVTLWVDDDGHGDPDALRGTLRAARAGEPAASRHRGLANMASRAEELGGSLRIRRSRLGGVRIAAVLPYLDADSARGAAALKET</sequence>
<dbReference type="RefSeq" id="WP_062392325.1">
    <property type="nucleotide sequence ID" value="NZ_CP011853.1"/>
</dbReference>
<keyword evidence="1" id="KW-0808">Transferase</keyword>
<dbReference type="InterPro" id="IPR036890">
    <property type="entry name" value="HATPase_C_sf"/>
</dbReference>
<feature type="coiled-coil region" evidence="4">
    <location>
        <begin position="191"/>
        <end position="218"/>
    </location>
</feature>